<keyword evidence="2" id="KW-0418">Kinase</keyword>
<keyword evidence="2" id="KW-0808">Transferase</keyword>
<dbReference type="AlphaFoldDB" id="A0A699YYX8"/>
<organism evidence="2 3">
    <name type="scientific">Haematococcus lacustris</name>
    <name type="common">Green alga</name>
    <name type="synonym">Haematococcus pluvialis</name>
    <dbReference type="NCBI Taxonomy" id="44745"/>
    <lineage>
        <taxon>Eukaryota</taxon>
        <taxon>Viridiplantae</taxon>
        <taxon>Chlorophyta</taxon>
        <taxon>core chlorophytes</taxon>
        <taxon>Chlorophyceae</taxon>
        <taxon>CS clade</taxon>
        <taxon>Chlamydomonadales</taxon>
        <taxon>Haematococcaceae</taxon>
        <taxon>Haematococcus</taxon>
    </lineage>
</organism>
<accession>A0A699YYX8</accession>
<evidence type="ECO:0000313" key="2">
    <source>
        <dbReference type="EMBL" id="GFH15493.1"/>
    </source>
</evidence>
<gene>
    <name evidence="2" type="ORF">HaLaN_11730</name>
</gene>
<reference evidence="2 3" key="1">
    <citation type="submission" date="2020-02" db="EMBL/GenBank/DDBJ databases">
        <title>Draft genome sequence of Haematococcus lacustris strain NIES-144.</title>
        <authorList>
            <person name="Morimoto D."/>
            <person name="Nakagawa S."/>
            <person name="Yoshida T."/>
            <person name="Sawayama S."/>
        </authorList>
    </citation>
    <scope>NUCLEOTIDE SEQUENCE [LARGE SCALE GENOMIC DNA]</scope>
    <source>
        <strain evidence="2 3">NIES-144</strain>
    </source>
</reference>
<feature type="non-terminal residue" evidence="2">
    <location>
        <position position="1"/>
    </location>
</feature>
<name>A0A699YYX8_HAELA</name>
<keyword evidence="3" id="KW-1185">Reference proteome</keyword>
<feature type="signal peptide" evidence="1">
    <location>
        <begin position="1"/>
        <end position="23"/>
    </location>
</feature>
<comment type="caution">
    <text evidence="2">The sequence shown here is derived from an EMBL/GenBank/DDBJ whole genome shotgun (WGS) entry which is preliminary data.</text>
</comment>
<keyword evidence="1" id="KW-0732">Signal</keyword>
<evidence type="ECO:0000313" key="3">
    <source>
        <dbReference type="Proteomes" id="UP000485058"/>
    </source>
</evidence>
<feature type="chain" id="PRO_5025612164" evidence="1">
    <location>
        <begin position="24"/>
        <end position="503"/>
    </location>
</feature>
<dbReference type="Proteomes" id="UP000485058">
    <property type="component" value="Unassembled WGS sequence"/>
</dbReference>
<dbReference type="EMBL" id="BLLF01000858">
    <property type="protein sequence ID" value="GFH15493.1"/>
    <property type="molecule type" value="Genomic_DNA"/>
</dbReference>
<sequence>MQPGRELGLVTACILALAASVTSVTSWLESCGPITTTISGTVAGSPNSGVQRTVCQPTADPVVVPGETSLLLQNLVLPASTVLTAANSTASNGTVAVQLLSLPGVVQLSTSSSQLLLTNVTVQCSCSWLSQLAVALCNELPRLQLASWQNAWTLDTSRGTLTFYNLVFNNLPMGPFEKLPWATFGWGMWVAKTERCSPTLQLVMVDNCTLVLPTSTMTYMAYWTSELVAFVPVRRVAAQWYAMDTTCQTAVPRTPLLYQAKLNSQVNWFVPNATGFGVQYIDTTVMDSNPDGLAPGSPAACPPLAVSRMFDNPFIPFPAITWVANASQLVQAMVNSSVRNIAVLANLSVSHTDWATYVKTTAGNASSNSSDGVNSPNNSNLLLTMTRPVALSGWPDVLTVVDWQGEPGQVQLSADAPLTLRWVTTMNGAPAEGWELGQVLNLTTVFSLPPYVGPLLFIRHGSAALAGCLCSGAAADWRNHHHGMVSRRPCPIPGPPLLRHPPA</sequence>
<proteinExistence type="predicted"/>
<evidence type="ECO:0000256" key="1">
    <source>
        <dbReference type="SAM" id="SignalP"/>
    </source>
</evidence>
<protein>
    <submittedName>
        <fullName evidence="2">Protein kinase domain-containing protein</fullName>
    </submittedName>
</protein>
<dbReference type="GO" id="GO:0016301">
    <property type="term" value="F:kinase activity"/>
    <property type="evidence" value="ECO:0007669"/>
    <property type="project" value="UniProtKB-KW"/>
</dbReference>